<sequence>MACGETVFAATIEEVHTAIYVSITVDGTPDMSHTEQIIFVLRFIRLGSDNQWIVKERFLKVLNLEKKKSSDIAKLIINVLDQRQIDLKNCRGQGYNNRANMSGVYKGMQAIVLEENPLFIPCSAHSLNIAGVHSAEPSIVFKNYFGNIQSL</sequence>
<evidence type="ECO:0000313" key="3">
    <source>
        <dbReference type="RefSeq" id="XP_065674053.1"/>
    </source>
</evidence>
<protein>
    <submittedName>
        <fullName evidence="3">Uncharacterized protein LOC136090998</fullName>
    </submittedName>
</protein>
<dbReference type="Proteomes" id="UP001652625">
    <property type="component" value="Chromosome 14"/>
</dbReference>
<dbReference type="InterPro" id="IPR025398">
    <property type="entry name" value="DUF4371"/>
</dbReference>
<accession>A0ABM4DHT0</accession>
<feature type="domain" description="DUF4371" evidence="1">
    <location>
        <begin position="7"/>
        <end position="107"/>
    </location>
</feature>
<reference evidence="3" key="1">
    <citation type="submission" date="2025-08" db="UniProtKB">
        <authorList>
            <consortium name="RefSeq"/>
        </authorList>
    </citation>
    <scope>IDENTIFICATION</scope>
</reference>
<gene>
    <name evidence="3" type="primary">LOC136090998</name>
</gene>
<dbReference type="GeneID" id="136090998"/>
<dbReference type="Pfam" id="PF14291">
    <property type="entry name" value="DUF4371"/>
    <property type="match status" value="1"/>
</dbReference>
<name>A0ABM4DHT0_HYDVU</name>
<evidence type="ECO:0000259" key="1">
    <source>
        <dbReference type="Pfam" id="PF14291"/>
    </source>
</evidence>
<dbReference type="PANTHER" id="PTHR45749:SF33">
    <property type="entry name" value="ZINC FINGER MYM-TYPE PROTEIN 1"/>
    <property type="match status" value="1"/>
</dbReference>
<dbReference type="PANTHER" id="PTHR45749">
    <property type="match status" value="1"/>
</dbReference>
<proteinExistence type="predicted"/>
<dbReference type="RefSeq" id="XP_065674053.1">
    <property type="nucleotide sequence ID" value="XM_065817981.1"/>
</dbReference>
<evidence type="ECO:0000313" key="2">
    <source>
        <dbReference type="Proteomes" id="UP001652625"/>
    </source>
</evidence>
<organism evidence="2 3">
    <name type="scientific">Hydra vulgaris</name>
    <name type="common">Hydra</name>
    <name type="synonym">Hydra attenuata</name>
    <dbReference type="NCBI Taxonomy" id="6087"/>
    <lineage>
        <taxon>Eukaryota</taxon>
        <taxon>Metazoa</taxon>
        <taxon>Cnidaria</taxon>
        <taxon>Hydrozoa</taxon>
        <taxon>Hydroidolina</taxon>
        <taxon>Anthoathecata</taxon>
        <taxon>Aplanulata</taxon>
        <taxon>Hydridae</taxon>
        <taxon>Hydra</taxon>
    </lineage>
</organism>
<keyword evidence="2" id="KW-1185">Reference proteome</keyword>